<gene>
    <name evidence="3" type="ORF">TGP89_248150B</name>
</gene>
<feature type="compositionally biased region" description="Basic and acidic residues" evidence="1">
    <location>
        <begin position="406"/>
        <end position="418"/>
    </location>
</feature>
<protein>
    <recommendedName>
        <fullName evidence="2">AP-5 complex subunit zeta-1 C-terminal TPR domain-containing protein</fullName>
    </recommendedName>
</protein>
<dbReference type="Pfam" id="PF25154">
    <property type="entry name" value="TPR_AP5Z1_C"/>
    <property type="match status" value="1"/>
</dbReference>
<name>A0A086KV55_TOXGO</name>
<reference evidence="3 4" key="1">
    <citation type="submission" date="2014-03" db="EMBL/GenBank/DDBJ databases">
        <authorList>
            <person name="Sibley D."/>
            <person name="Venepally P."/>
            <person name="Karamycheva S."/>
            <person name="Hadjithomas M."/>
            <person name="Khan A."/>
            <person name="Brunk B."/>
            <person name="Roos D."/>
            <person name="Caler E."/>
            <person name="Lorenzi H."/>
        </authorList>
    </citation>
    <scope>NUCLEOTIDE SEQUENCE [LARGE SCALE GENOMIC DNA]</scope>
    <source>
        <strain evidence="4">p89</strain>
    </source>
</reference>
<dbReference type="PANTHER" id="PTHR46488:SF1">
    <property type="entry name" value="AP-5 COMPLEX SUBUNIT ZETA-1"/>
    <property type="match status" value="1"/>
</dbReference>
<organism evidence="3 4">
    <name type="scientific">Toxoplasma gondii p89</name>
    <dbReference type="NCBI Taxonomy" id="943119"/>
    <lineage>
        <taxon>Eukaryota</taxon>
        <taxon>Sar</taxon>
        <taxon>Alveolata</taxon>
        <taxon>Apicomplexa</taxon>
        <taxon>Conoidasida</taxon>
        <taxon>Coccidia</taxon>
        <taxon>Eucoccidiorida</taxon>
        <taxon>Eimeriorina</taxon>
        <taxon>Sarcocystidae</taxon>
        <taxon>Toxoplasma</taxon>
    </lineage>
</organism>
<evidence type="ECO:0000313" key="3">
    <source>
        <dbReference type="EMBL" id="KFG48273.1"/>
    </source>
</evidence>
<dbReference type="InterPro" id="IPR056856">
    <property type="entry name" value="TPR_AP5Z1_C"/>
</dbReference>
<evidence type="ECO:0000313" key="4">
    <source>
        <dbReference type="Proteomes" id="UP000028828"/>
    </source>
</evidence>
<feature type="region of interest" description="Disordered" evidence="1">
    <location>
        <begin position="377"/>
        <end position="463"/>
    </location>
</feature>
<dbReference type="AlphaFoldDB" id="A0A086KV55"/>
<dbReference type="VEuPathDB" id="ToxoDB:TGP89_248150B"/>
<feature type="compositionally biased region" description="Basic and acidic residues" evidence="1">
    <location>
        <begin position="449"/>
        <end position="463"/>
    </location>
</feature>
<dbReference type="GO" id="GO:0044599">
    <property type="term" value="C:AP-5 adaptor complex"/>
    <property type="evidence" value="ECO:0007669"/>
    <property type="project" value="InterPro"/>
</dbReference>
<accession>A0A086KV55</accession>
<comment type="caution">
    <text evidence="3">The sequence shown here is derived from an EMBL/GenBank/DDBJ whole genome shotgun (WGS) entry which is preliminary data.</text>
</comment>
<feature type="compositionally biased region" description="Acidic residues" evidence="1">
    <location>
        <begin position="419"/>
        <end position="429"/>
    </location>
</feature>
<dbReference type="PANTHER" id="PTHR46488">
    <property type="entry name" value="AP-5 COMPLEX SUBUNIT ZETA-1"/>
    <property type="match status" value="1"/>
</dbReference>
<proteinExistence type="predicted"/>
<dbReference type="InterPro" id="IPR028222">
    <property type="entry name" value="AP5Z1"/>
</dbReference>
<evidence type="ECO:0000256" key="1">
    <source>
        <dbReference type="SAM" id="MobiDB-lite"/>
    </source>
</evidence>
<evidence type="ECO:0000259" key="2">
    <source>
        <dbReference type="Pfam" id="PF25154"/>
    </source>
</evidence>
<feature type="compositionally biased region" description="Low complexity" evidence="1">
    <location>
        <begin position="394"/>
        <end position="405"/>
    </location>
</feature>
<dbReference type="EMBL" id="AEYI02000534">
    <property type="protein sequence ID" value="KFG48273.1"/>
    <property type="molecule type" value="Genomic_DNA"/>
</dbReference>
<feature type="compositionally biased region" description="Acidic residues" evidence="1">
    <location>
        <begin position="438"/>
        <end position="448"/>
    </location>
</feature>
<feature type="domain" description="AP-5 complex subunit zeta-1 C-terminal TPR" evidence="2">
    <location>
        <begin position="32"/>
        <end position="254"/>
    </location>
</feature>
<feature type="compositionally biased region" description="Polar residues" evidence="1">
    <location>
        <begin position="670"/>
        <end position="683"/>
    </location>
</feature>
<feature type="non-terminal residue" evidence="3">
    <location>
        <position position="1"/>
    </location>
</feature>
<feature type="region of interest" description="Disordered" evidence="1">
    <location>
        <begin position="644"/>
        <end position="683"/>
    </location>
</feature>
<dbReference type="OrthoDB" id="744564at2759"/>
<sequence length="766" mass="82987">PANRFCDFSRYFPVIFKLVAYHPRVSGSLLLPLLPAIVGPGTLMEVLHSLLDLPLTASFLERLDADGASAAAFFAPSFFSSSGEVCAGAAALSVSTADGACPLLRALKAYLLRNEAGGHSVIWEAEDNAAVLASIDSLWRRLPITSRLSAVCKVVPAVLQVYFRVVLEDAPPFYIEKVLRVLLERFLMLCPVAFYMDALNRLFLSMILKIFQRHPTFVITLRTQILHAVYRHLTVRGALLSRHLCWVMGEYSSPHLLTESGARWTEGTASEEGEESALPLASTSRSPGSACLPSSLRSATQTAAAIFAGFFDALESLAYEAIVSVGPTANTPASLPSLYSSGRSPLRAFPAPRGFRGRVSPGEACAAVGAQRAGVGLSPGAGDTAQSAGDDAWGGARPSGAAGPGERARSEIRLLRSSDEEETDSEDLSDFSSSDESSISEEEQEGEDDRIPSEEREDEAHREELSRVFTPSFICVLITAMTKFALRYPQFMPRVVLCFSKLTSCFSTAEYASVRARVEACLHMTSNSSACASILQARVPAVSLHAGLLDSTGADRRAAALDFNAVQIPHLQCLSHYCHTPYNFVPGPRLHLFELPSYSVPHHAGGAGVQAFLARRLFAGPSHTARQSLPGSFPQWRDPRSGKDCFSMPYQGSHDSLPSPREQSRDAASLSDQESSIVLTDTGSHARRRATWRLRNSCPDEHEGEDLGETSACFNEDADSWPVPVSRTLEADAADDEDLPGCLFSQPPVTQVLLRRQIRELGYAMN</sequence>
<dbReference type="Proteomes" id="UP000028828">
    <property type="component" value="Unassembled WGS sequence"/>
</dbReference>